<protein>
    <submittedName>
        <fullName evidence="1">Uncharacterized protein</fullName>
    </submittedName>
</protein>
<evidence type="ECO:0000313" key="2">
    <source>
        <dbReference type="Proteomes" id="UP001623592"/>
    </source>
</evidence>
<gene>
    <name evidence="1" type="ORF">ACJDT4_00335</name>
</gene>
<sequence>MQTTANYGLKKPEGNDTVDIDVINGNMDTIDGQLKKLSSAMGDDPDFKTTLSNAISVKTNQTDFSSHVNALTVHGIGDRTQLKTSAKDTIVNALNELKTAIPSVPVQSVNGETGSVSLGASDIIVSDSSGHFSSNPKNVENVLAELFTSGTNGKNDIYNAISAKGTTPASKNFSDLVSAIGNISTGKKFASGNFNTGELVWDGQHVLLEISSLSFTPSLVIVVTAYQFQWKIFPLYLLGSGASIGGVIGSGNEYYMFDTVQIEADRFLNNGFIKEITGSIGDTRSSLSAGTWTAFE</sequence>
<dbReference type="Proteomes" id="UP001623592">
    <property type="component" value="Unassembled WGS sequence"/>
</dbReference>
<dbReference type="EMBL" id="JBJIAA010000001">
    <property type="protein sequence ID" value="MFL0248852.1"/>
    <property type="molecule type" value="Genomic_DNA"/>
</dbReference>
<comment type="caution">
    <text evidence="1">The sequence shown here is derived from an EMBL/GenBank/DDBJ whole genome shotgun (WGS) entry which is preliminary data.</text>
</comment>
<organism evidence="1 2">
    <name type="scientific">Clostridium neuense</name>
    <dbReference type="NCBI Taxonomy" id="1728934"/>
    <lineage>
        <taxon>Bacteria</taxon>
        <taxon>Bacillati</taxon>
        <taxon>Bacillota</taxon>
        <taxon>Clostridia</taxon>
        <taxon>Eubacteriales</taxon>
        <taxon>Clostridiaceae</taxon>
        <taxon>Clostridium</taxon>
    </lineage>
</organism>
<reference evidence="1 2" key="1">
    <citation type="submission" date="2024-11" db="EMBL/GenBank/DDBJ databases">
        <authorList>
            <person name="Heng Y.C."/>
            <person name="Lim A.C.H."/>
            <person name="Lee J.K.Y."/>
            <person name="Kittelmann S."/>
        </authorList>
    </citation>
    <scope>NUCLEOTIDE SEQUENCE [LARGE SCALE GENOMIC DNA]</scope>
    <source>
        <strain evidence="1 2">WILCCON 0114</strain>
    </source>
</reference>
<evidence type="ECO:0000313" key="1">
    <source>
        <dbReference type="EMBL" id="MFL0248852.1"/>
    </source>
</evidence>
<name>A0ABW8T9J9_9CLOT</name>
<keyword evidence="2" id="KW-1185">Reference proteome</keyword>
<proteinExistence type="predicted"/>
<dbReference type="RefSeq" id="WP_406785531.1">
    <property type="nucleotide sequence ID" value="NZ_JBJIAA010000001.1"/>
</dbReference>
<accession>A0ABW8T9J9</accession>